<comment type="caution">
    <text evidence="1">The sequence shown here is derived from an EMBL/GenBank/DDBJ whole genome shotgun (WGS) entry which is preliminary data.</text>
</comment>
<dbReference type="Proteomes" id="UP001497623">
    <property type="component" value="Unassembled WGS sequence"/>
</dbReference>
<keyword evidence="2" id="KW-1185">Reference proteome</keyword>
<gene>
    <name evidence="1" type="ORF">MNOR_LOCUS29357</name>
</gene>
<sequence>LPNSDPGGWEGGGLKLVIYKKKRPKIAHLLPLPEACNNLRSAKLDFYVHLPKIQKVNTKNSLGPVLPALTDFQLFFLFFYFKQGWGRGEGGVILVQKNACVHFLF</sequence>
<dbReference type="EMBL" id="CAXKWB010033892">
    <property type="protein sequence ID" value="CAL4143964.1"/>
    <property type="molecule type" value="Genomic_DNA"/>
</dbReference>
<evidence type="ECO:0000313" key="1">
    <source>
        <dbReference type="EMBL" id="CAL4143964.1"/>
    </source>
</evidence>
<reference evidence="1 2" key="1">
    <citation type="submission" date="2024-05" db="EMBL/GenBank/DDBJ databases">
        <authorList>
            <person name="Wallberg A."/>
        </authorList>
    </citation>
    <scope>NUCLEOTIDE SEQUENCE [LARGE SCALE GENOMIC DNA]</scope>
</reference>
<evidence type="ECO:0000313" key="2">
    <source>
        <dbReference type="Proteomes" id="UP001497623"/>
    </source>
</evidence>
<proteinExistence type="predicted"/>
<feature type="non-terminal residue" evidence="1">
    <location>
        <position position="1"/>
    </location>
</feature>
<name>A0AAV2RUC9_MEGNR</name>
<organism evidence="1 2">
    <name type="scientific">Meganyctiphanes norvegica</name>
    <name type="common">Northern krill</name>
    <name type="synonym">Thysanopoda norvegica</name>
    <dbReference type="NCBI Taxonomy" id="48144"/>
    <lineage>
        <taxon>Eukaryota</taxon>
        <taxon>Metazoa</taxon>
        <taxon>Ecdysozoa</taxon>
        <taxon>Arthropoda</taxon>
        <taxon>Crustacea</taxon>
        <taxon>Multicrustacea</taxon>
        <taxon>Malacostraca</taxon>
        <taxon>Eumalacostraca</taxon>
        <taxon>Eucarida</taxon>
        <taxon>Euphausiacea</taxon>
        <taxon>Euphausiidae</taxon>
        <taxon>Meganyctiphanes</taxon>
    </lineage>
</organism>
<dbReference type="AlphaFoldDB" id="A0AAV2RUC9"/>
<protein>
    <submittedName>
        <fullName evidence="1">Uncharacterized protein</fullName>
    </submittedName>
</protein>
<accession>A0AAV2RUC9</accession>